<accession>A0ABY2BWM0</accession>
<keyword evidence="6" id="KW-0998">Cell outer membrane</keyword>
<feature type="domain" description="Surface lipoprotein assembly modifier N-terminal TPR repeats region" evidence="11">
    <location>
        <begin position="77"/>
        <end position="179"/>
    </location>
</feature>
<reference evidence="12 13" key="1">
    <citation type="submission" date="2019-03" db="EMBL/GenBank/DDBJ databases">
        <title>Genomic Encyclopedia of Type Strains, Phase IV (KMG-IV): sequencing the most valuable type-strain genomes for metagenomic binning, comparative biology and taxonomic classification.</title>
        <authorList>
            <person name="Goeker M."/>
        </authorList>
    </citation>
    <scope>NUCLEOTIDE SEQUENCE [LARGE SCALE GENOMIC DNA]</scope>
    <source>
        <strain evidence="12 13">DSM 17474</strain>
    </source>
</reference>
<evidence type="ECO:0000256" key="1">
    <source>
        <dbReference type="ARBA" id="ARBA00004571"/>
    </source>
</evidence>
<dbReference type="Pfam" id="PF04575">
    <property type="entry name" value="SlipAM"/>
    <property type="match status" value="1"/>
</dbReference>
<feature type="chain" id="PRO_5046524666" description="Tetratricopeptide repeat protein" evidence="9">
    <location>
        <begin position="36"/>
        <end position="513"/>
    </location>
</feature>
<evidence type="ECO:0000259" key="11">
    <source>
        <dbReference type="Pfam" id="PF24575"/>
    </source>
</evidence>
<evidence type="ECO:0000256" key="8">
    <source>
        <dbReference type="SAM" id="MobiDB-lite"/>
    </source>
</evidence>
<comment type="caution">
    <text evidence="12">The sequence shown here is derived from an EMBL/GenBank/DDBJ whole genome shotgun (WGS) entry which is preliminary data.</text>
</comment>
<keyword evidence="5" id="KW-0472">Membrane</keyword>
<evidence type="ECO:0000256" key="2">
    <source>
        <dbReference type="ARBA" id="ARBA00022452"/>
    </source>
</evidence>
<dbReference type="InterPro" id="IPR011990">
    <property type="entry name" value="TPR-like_helical_dom_sf"/>
</dbReference>
<keyword evidence="3" id="KW-0812">Transmembrane</keyword>
<name>A0ABY2BWM0_9NEIS</name>
<feature type="region of interest" description="Disordered" evidence="8">
    <location>
        <begin position="37"/>
        <end position="61"/>
    </location>
</feature>
<evidence type="ECO:0000259" key="10">
    <source>
        <dbReference type="Pfam" id="PF04575"/>
    </source>
</evidence>
<sequence length="513" mass="58354">MRVAAISHQRIKYKHMNHKKLLPAILAAFCLPAWADTPPPEPRTEPELRLRTAQPQRSDAQQSALVEEAQAQSRVVQVNAETLLANPELLSRAMVSALAAQNIAGIKVLLPIYTQWPQHDAGLAKFARATVAQAEGRSGEAVKLYRELIAAEPDSSAVRMRLAQALFEDQQNEAAADQFDRLQSEPLPEAAREMVAQYRDALRKRDSWQFYAGINVSREQNINQAPKQQRLGAYLSEAQCEAVRAQPGGADDDCWRGWTFDAPIDALGINYQAGVEKKWSLSGGWYAKASADGYGKYYPDYGRYNDTTVRISAGAGYADQRTDTGLMPFHERRIYGNDAYSYTNGARFYWNRWHTPRLQSLTALEIGRLKNMQRARSDIDSRLASGSLVFYTNARQYWLWGLDFYQERNGHAQSDNFNRYGGRAAWGQEWPKGISTRVQAGLAQRHYQTASFFSDGEKRRDTEWNTSLSLWHRALHFGGITPRLTVAYYRNNSNDAFYEYDKLRTFIEFNKTF</sequence>
<dbReference type="SUPFAM" id="SSF48452">
    <property type="entry name" value="TPR-like"/>
    <property type="match status" value="1"/>
</dbReference>
<dbReference type="EMBL" id="SLXE01000030">
    <property type="protein sequence ID" value="TCP01335.1"/>
    <property type="molecule type" value="Genomic_DNA"/>
</dbReference>
<evidence type="ECO:0000256" key="4">
    <source>
        <dbReference type="ARBA" id="ARBA00022729"/>
    </source>
</evidence>
<protein>
    <recommendedName>
        <fullName evidence="14">Tetratricopeptide repeat protein</fullName>
    </recommendedName>
</protein>
<evidence type="ECO:0000256" key="9">
    <source>
        <dbReference type="SAM" id="SignalP"/>
    </source>
</evidence>
<evidence type="ECO:0000313" key="12">
    <source>
        <dbReference type="EMBL" id="TCP01335.1"/>
    </source>
</evidence>
<evidence type="ECO:0000256" key="6">
    <source>
        <dbReference type="ARBA" id="ARBA00023237"/>
    </source>
</evidence>
<dbReference type="Proteomes" id="UP000294721">
    <property type="component" value="Unassembled WGS sequence"/>
</dbReference>
<keyword evidence="13" id="KW-1185">Reference proteome</keyword>
<dbReference type="Gene3D" id="1.25.40.10">
    <property type="entry name" value="Tetratricopeptide repeat domain"/>
    <property type="match status" value="1"/>
</dbReference>
<comment type="subcellular location">
    <subcellularLocation>
        <location evidence="1">Cell outer membrane</location>
        <topology evidence="1">Multi-pass membrane protein</topology>
    </subcellularLocation>
</comment>
<proteinExistence type="inferred from homology"/>
<gene>
    <name evidence="12" type="ORF">EV680_1301</name>
</gene>
<organism evidence="12 13">
    <name type="scientific">Uruburuella suis</name>
    <dbReference type="NCBI Taxonomy" id="252130"/>
    <lineage>
        <taxon>Bacteria</taxon>
        <taxon>Pseudomonadati</taxon>
        <taxon>Pseudomonadota</taxon>
        <taxon>Betaproteobacteria</taxon>
        <taxon>Neisseriales</taxon>
        <taxon>Neisseriaceae</taxon>
        <taxon>Uruburuella</taxon>
    </lineage>
</organism>
<evidence type="ECO:0008006" key="14">
    <source>
        <dbReference type="Google" id="ProtNLM"/>
    </source>
</evidence>
<evidence type="ECO:0000313" key="13">
    <source>
        <dbReference type="Proteomes" id="UP000294721"/>
    </source>
</evidence>
<keyword evidence="4 9" id="KW-0732">Signal</keyword>
<evidence type="ECO:0000256" key="7">
    <source>
        <dbReference type="ARBA" id="ARBA00023609"/>
    </source>
</evidence>
<evidence type="ECO:0000256" key="3">
    <source>
        <dbReference type="ARBA" id="ARBA00022692"/>
    </source>
</evidence>
<evidence type="ECO:0000256" key="5">
    <source>
        <dbReference type="ARBA" id="ARBA00023136"/>
    </source>
</evidence>
<dbReference type="InterPro" id="IPR057556">
    <property type="entry name" value="TPR_Slam"/>
</dbReference>
<comment type="similarity">
    <text evidence="7">Belongs to the Slam family.</text>
</comment>
<feature type="domain" description="Surface lipoprotein assembly modifier C-terminal" evidence="10">
    <location>
        <begin position="208"/>
        <end position="513"/>
    </location>
</feature>
<feature type="signal peptide" evidence="9">
    <location>
        <begin position="1"/>
        <end position="35"/>
    </location>
</feature>
<keyword evidence="2" id="KW-1134">Transmembrane beta strand</keyword>
<dbReference type="Pfam" id="PF24575">
    <property type="entry name" value="TPR_Slam"/>
    <property type="match status" value="1"/>
</dbReference>
<dbReference type="InterPro" id="IPR007655">
    <property type="entry name" value="Slam_C"/>
</dbReference>